<feature type="domain" description="Helix-turn-helix" evidence="1">
    <location>
        <begin position="64"/>
        <end position="107"/>
    </location>
</feature>
<gene>
    <name evidence="2" type="ORF">B842_09225</name>
</gene>
<protein>
    <recommendedName>
        <fullName evidence="1">Helix-turn-helix domain-containing protein</fullName>
    </recommendedName>
</protein>
<dbReference type="HOGENOM" id="CLU_2154133_0_0_11"/>
<dbReference type="InterPro" id="IPR041657">
    <property type="entry name" value="HTH_17"/>
</dbReference>
<dbReference type="Pfam" id="PF12728">
    <property type="entry name" value="HTH_17"/>
    <property type="match status" value="1"/>
</dbReference>
<dbReference type="Proteomes" id="UP000031524">
    <property type="component" value="Chromosome"/>
</dbReference>
<organism evidence="2 3">
    <name type="scientific">Corynebacterium humireducens NBRC 106098 = DSM 45392</name>
    <dbReference type="NCBI Taxonomy" id="1223515"/>
    <lineage>
        <taxon>Bacteria</taxon>
        <taxon>Bacillati</taxon>
        <taxon>Actinomycetota</taxon>
        <taxon>Actinomycetes</taxon>
        <taxon>Mycobacteriales</taxon>
        <taxon>Corynebacteriaceae</taxon>
        <taxon>Corynebacterium</taxon>
    </lineage>
</organism>
<dbReference type="EMBL" id="CP005286">
    <property type="protein sequence ID" value="AJE33694.1"/>
    <property type="molecule type" value="Genomic_DNA"/>
</dbReference>
<accession>A0A0B5DD45</accession>
<dbReference type="STRING" id="1223515.B842_09225"/>
<reference evidence="2 3" key="1">
    <citation type="submission" date="2013-04" db="EMBL/GenBank/DDBJ databases">
        <title>Complete genome sequence of Corynebacterium humireducens DSM 45392(T), isolated from a wastewater-fed microbial fuel cell.</title>
        <authorList>
            <person name="Ruckert C."/>
            <person name="Albersmeier A."/>
            <person name="Kalinowski J."/>
        </authorList>
    </citation>
    <scope>NUCLEOTIDE SEQUENCE [LARGE SCALE GENOMIC DNA]</scope>
    <source>
        <strain evidence="3">MFC-5</strain>
    </source>
</reference>
<name>A0A0B5DD45_9CORY</name>
<proteinExistence type="predicted"/>
<evidence type="ECO:0000259" key="1">
    <source>
        <dbReference type="Pfam" id="PF12728"/>
    </source>
</evidence>
<dbReference type="KEGG" id="chm:B842_09225"/>
<evidence type="ECO:0000313" key="2">
    <source>
        <dbReference type="EMBL" id="AJE33694.1"/>
    </source>
</evidence>
<keyword evidence="3" id="KW-1185">Reference proteome</keyword>
<sequence>MILNRDDAVALGRAIIAAQDIAGRHGARLQSNVLVLAAELTSATGTTAPPEQLADEHIEYERIDVATTAELLDCTERNVRDLLARGRLPGQKIAGRWHLNREDVEVFRDWR</sequence>
<evidence type="ECO:0000313" key="3">
    <source>
        <dbReference type="Proteomes" id="UP000031524"/>
    </source>
</evidence>
<dbReference type="AlphaFoldDB" id="A0A0B5DD45"/>